<reference evidence="2 3" key="1">
    <citation type="submission" date="2018-06" db="EMBL/GenBank/DDBJ databases">
        <title>Whole genome sequencing of Candida tropicalis (genome annotated by CSBL at Korea University).</title>
        <authorList>
            <person name="Ahn J."/>
        </authorList>
    </citation>
    <scope>NUCLEOTIDE SEQUENCE [LARGE SCALE GENOMIC DNA]</scope>
    <source>
        <strain evidence="2 3">ATCC 20962</strain>
    </source>
</reference>
<evidence type="ECO:0000313" key="2">
    <source>
        <dbReference type="EMBL" id="RCK66615.1"/>
    </source>
</evidence>
<protein>
    <submittedName>
        <fullName evidence="2">Uncharacterized protein</fullName>
    </submittedName>
</protein>
<feature type="region of interest" description="Disordered" evidence="1">
    <location>
        <begin position="67"/>
        <end position="90"/>
    </location>
</feature>
<feature type="compositionally biased region" description="Low complexity" evidence="1">
    <location>
        <begin position="76"/>
        <end position="90"/>
    </location>
</feature>
<evidence type="ECO:0000256" key="1">
    <source>
        <dbReference type="SAM" id="MobiDB-lite"/>
    </source>
</evidence>
<keyword evidence="3" id="KW-1185">Reference proteome</keyword>
<proteinExistence type="predicted"/>
<comment type="caution">
    <text evidence="2">The sequence shown here is derived from an EMBL/GenBank/DDBJ whole genome shotgun (WGS) entry which is preliminary data.</text>
</comment>
<sequence>MEDSQNVQSLKLIIDEKKIRASKLKEFHLVFPDIDTFVEVSDTPNPASYKQMPTLVANDGTTYKFMGSNETTPILSSSSSSEESDQSVLSENDYNISTLQTTQQEYILSSSQSILRSDDFF</sequence>
<evidence type="ECO:0000313" key="3">
    <source>
        <dbReference type="Proteomes" id="UP000253472"/>
    </source>
</evidence>
<dbReference type="OrthoDB" id="4014155at2759"/>
<dbReference type="EMBL" id="QLNQ01000001">
    <property type="protein sequence ID" value="RCK66615.1"/>
    <property type="molecule type" value="Genomic_DNA"/>
</dbReference>
<organism evidence="2 3">
    <name type="scientific">Candida viswanathii</name>
    <dbReference type="NCBI Taxonomy" id="5486"/>
    <lineage>
        <taxon>Eukaryota</taxon>
        <taxon>Fungi</taxon>
        <taxon>Dikarya</taxon>
        <taxon>Ascomycota</taxon>
        <taxon>Saccharomycotina</taxon>
        <taxon>Pichiomycetes</taxon>
        <taxon>Debaryomycetaceae</taxon>
        <taxon>Candida/Lodderomyces clade</taxon>
        <taxon>Candida</taxon>
    </lineage>
</organism>
<dbReference type="AlphaFoldDB" id="A0A367YL64"/>
<dbReference type="Proteomes" id="UP000253472">
    <property type="component" value="Unassembled WGS sequence"/>
</dbReference>
<gene>
    <name evidence="2" type="ORF">Cantr_03149</name>
</gene>
<name>A0A367YL64_9ASCO</name>
<accession>A0A367YL64</accession>